<gene>
    <name evidence="4" type="ORF">LSUE1_G002655</name>
</gene>
<keyword evidence="2" id="KW-0472">Membrane</keyword>
<dbReference type="Proteomes" id="UP000469558">
    <property type="component" value="Unassembled WGS sequence"/>
</dbReference>
<keyword evidence="5" id="KW-1185">Reference proteome</keyword>
<dbReference type="PANTHER" id="PTHR34502">
    <property type="entry name" value="DUF6594 DOMAIN-CONTAINING PROTEIN-RELATED"/>
    <property type="match status" value="1"/>
</dbReference>
<dbReference type="EMBL" id="QGMK01000227">
    <property type="protein sequence ID" value="TVY83149.1"/>
    <property type="molecule type" value="Genomic_DNA"/>
</dbReference>
<evidence type="ECO:0000313" key="5">
    <source>
        <dbReference type="Proteomes" id="UP000469558"/>
    </source>
</evidence>
<evidence type="ECO:0000259" key="3">
    <source>
        <dbReference type="Pfam" id="PF20237"/>
    </source>
</evidence>
<feature type="region of interest" description="Disordered" evidence="1">
    <location>
        <begin position="23"/>
        <end position="89"/>
    </location>
</feature>
<dbReference type="Pfam" id="PF20237">
    <property type="entry name" value="DUF6594"/>
    <property type="match status" value="1"/>
</dbReference>
<protein>
    <recommendedName>
        <fullName evidence="3">DUF6594 domain-containing protein</fullName>
    </recommendedName>
</protein>
<keyword evidence="2" id="KW-1133">Transmembrane helix</keyword>
<name>A0A8T9CBK9_9HELO</name>
<dbReference type="PANTHER" id="PTHR34502:SF3">
    <property type="entry name" value="DUF6594 DOMAIN-CONTAINING PROTEIN"/>
    <property type="match status" value="1"/>
</dbReference>
<evidence type="ECO:0000313" key="4">
    <source>
        <dbReference type="EMBL" id="TVY83149.1"/>
    </source>
</evidence>
<organism evidence="4 5">
    <name type="scientific">Lachnellula suecica</name>
    <dbReference type="NCBI Taxonomy" id="602035"/>
    <lineage>
        <taxon>Eukaryota</taxon>
        <taxon>Fungi</taxon>
        <taxon>Dikarya</taxon>
        <taxon>Ascomycota</taxon>
        <taxon>Pezizomycotina</taxon>
        <taxon>Leotiomycetes</taxon>
        <taxon>Helotiales</taxon>
        <taxon>Lachnaceae</taxon>
        <taxon>Lachnellula</taxon>
    </lineage>
</organism>
<feature type="domain" description="DUF6594" evidence="3">
    <location>
        <begin position="143"/>
        <end position="400"/>
    </location>
</feature>
<evidence type="ECO:0000256" key="1">
    <source>
        <dbReference type="SAM" id="MobiDB-lite"/>
    </source>
</evidence>
<comment type="caution">
    <text evidence="4">The sequence shown here is derived from an EMBL/GenBank/DDBJ whole genome shotgun (WGS) entry which is preliminary data.</text>
</comment>
<dbReference type="InterPro" id="IPR046529">
    <property type="entry name" value="DUF6594"/>
</dbReference>
<accession>A0A8T9CBK9</accession>
<feature type="transmembrane region" description="Helical" evidence="2">
    <location>
        <begin position="362"/>
        <end position="382"/>
    </location>
</feature>
<feature type="transmembrane region" description="Helical" evidence="2">
    <location>
        <begin position="334"/>
        <end position="355"/>
    </location>
</feature>
<reference evidence="4 5" key="1">
    <citation type="submission" date="2018-05" db="EMBL/GenBank/DDBJ databases">
        <title>Genome sequencing and assembly of the regulated plant pathogen Lachnellula willkommii and related sister species for the development of diagnostic species identification markers.</title>
        <authorList>
            <person name="Giroux E."/>
            <person name="Bilodeau G."/>
        </authorList>
    </citation>
    <scope>NUCLEOTIDE SEQUENCE [LARGE SCALE GENOMIC DNA]</scope>
    <source>
        <strain evidence="4 5">CBS 268.59</strain>
    </source>
</reference>
<proteinExistence type="predicted"/>
<evidence type="ECO:0000256" key="2">
    <source>
        <dbReference type="SAM" id="Phobius"/>
    </source>
</evidence>
<sequence>MAAVIPNRVAVAKEAIRSALRRPPPVHVSVTDTDQEQGLPLRNMQPISESGNGLRLRPTPASTQNQEESLSTAGTLIPDSSAASPKTEAPGEKLYLRQTWQNISSHVKSRLSGPSVEETERLKNERGYNQFIDKKVDTYPKGFPRMAALQASHTDFTIFRGFKNGHVRALLHLEVELTELEKELSKLDDADSTSPITKYRLRNTMMEEGWDTSQTELIHKLRLKLVEYDDLLLKYTQTQALGKPPQRNHLSVWHWIYSNPQFDQGYYDFMLHPEDFLSTRPRESNYFEEMIQDLVFRNPNSIIKKFLKTPREHGMTSDPRVNYYSDTRLSTTGMIPSVSLIVGILLIPEFVLFLVPMTRGAMAVTATSFIFLFAIMVSTIAQARLHEVFFGTATYAAVLMVFLGAVNQGCAAGGGS</sequence>
<feature type="compositionally biased region" description="Polar residues" evidence="1">
    <location>
        <begin position="60"/>
        <end position="74"/>
    </location>
</feature>
<dbReference type="AlphaFoldDB" id="A0A8T9CBK9"/>
<keyword evidence="2" id="KW-0812">Transmembrane</keyword>
<feature type="transmembrane region" description="Helical" evidence="2">
    <location>
        <begin position="388"/>
        <end position="406"/>
    </location>
</feature>
<dbReference type="OrthoDB" id="3533814at2759"/>